<protein>
    <submittedName>
        <fullName evidence="1">Uncharacterized protein</fullName>
    </submittedName>
</protein>
<proteinExistence type="predicted"/>
<evidence type="ECO:0000313" key="2">
    <source>
        <dbReference type="Proteomes" id="UP000256541"/>
    </source>
</evidence>
<evidence type="ECO:0000313" key="1">
    <source>
        <dbReference type="EMBL" id="RFA12162.1"/>
    </source>
</evidence>
<dbReference type="Proteomes" id="UP000256541">
    <property type="component" value="Unassembled WGS sequence"/>
</dbReference>
<dbReference type="AlphaFoldDB" id="A0A3E0VQA0"/>
<dbReference type="EMBL" id="NBXB01000045">
    <property type="protein sequence ID" value="RFA12162.1"/>
    <property type="molecule type" value="Genomic_DNA"/>
</dbReference>
<reference evidence="1 2" key="1">
    <citation type="submission" date="2017-04" db="EMBL/GenBank/DDBJ databases">
        <title>Comparative genome analysis of Subtercola boreus.</title>
        <authorList>
            <person name="Cho Y.-J."/>
            <person name="Cho A."/>
            <person name="Kim O.-S."/>
            <person name="Lee J.-I."/>
        </authorList>
    </citation>
    <scope>NUCLEOTIDE SEQUENCE [LARGE SCALE GENOMIC DNA]</scope>
    <source>
        <strain evidence="1 2">P27479</strain>
    </source>
</reference>
<accession>A0A3E0VQA0</accession>
<name>A0A3E0VQA0_9MICO</name>
<gene>
    <name evidence="1" type="ORF">B7R22_17185</name>
</gene>
<organism evidence="1 2">
    <name type="scientific">Subtercola boreus</name>
    <dbReference type="NCBI Taxonomy" id="120213"/>
    <lineage>
        <taxon>Bacteria</taxon>
        <taxon>Bacillati</taxon>
        <taxon>Actinomycetota</taxon>
        <taxon>Actinomycetes</taxon>
        <taxon>Micrococcales</taxon>
        <taxon>Microbacteriaceae</taxon>
        <taxon>Subtercola</taxon>
    </lineage>
</organism>
<dbReference type="OrthoDB" id="4269013at2"/>
<sequence length="134" mass="14048">MATPSFATPADYTRFAEDDSDLSDEVLTKRLRSATIEVQKLIRLAHYDVDDNGQPTGTALLEALAEATCAIVEYWQETGDHSGADAHAGAVKIGSVSLGTTSSRETATDGQSDRLGGKALAILGNAGLYLAVGY</sequence>
<comment type="caution">
    <text evidence="1">The sequence shown here is derived from an EMBL/GenBank/DDBJ whole genome shotgun (WGS) entry which is preliminary data.</text>
</comment>
<dbReference type="RefSeq" id="WP_116412938.1">
    <property type="nucleotide sequence ID" value="NZ_NBXB01000045.1"/>
</dbReference>